<sequence length="221" mass="25145">MKKESHGTLDIGIQQQGTFIASKGSEVKSMEISNGTEIQPVTTNGNSQNCIDRFDDDMDKELLCKISETLAEFYGGGSNVDEIGEPQKKRPRSCAKEYSIISIEGENQFPEIKIRDFAFSTDDPRHWGQRIPSSSDGEDDDDEYTNRRARALYDFVAENQNELSFQEGDILLIQYRQCEGWLFAELDEKTGLIPDNYILLLDDDIEEDEYGNWAEEGDNNE</sequence>
<evidence type="ECO:0000256" key="2">
    <source>
        <dbReference type="PROSITE-ProRule" id="PRU00192"/>
    </source>
</evidence>
<gene>
    <name evidence="5" type="ORF">FMOSSE_LOCUS9850</name>
</gene>
<dbReference type="Proteomes" id="UP000789375">
    <property type="component" value="Unassembled WGS sequence"/>
</dbReference>
<dbReference type="EMBL" id="CAJVPP010003028">
    <property type="protein sequence ID" value="CAG8618568.1"/>
    <property type="molecule type" value="Genomic_DNA"/>
</dbReference>
<feature type="region of interest" description="Disordered" evidence="3">
    <location>
        <begin position="123"/>
        <end position="144"/>
    </location>
</feature>
<organism evidence="5 6">
    <name type="scientific">Funneliformis mosseae</name>
    <name type="common">Endomycorrhizal fungus</name>
    <name type="synonym">Glomus mosseae</name>
    <dbReference type="NCBI Taxonomy" id="27381"/>
    <lineage>
        <taxon>Eukaryota</taxon>
        <taxon>Fungi</taxon>
        <taxon>Fungi incertae sedis</taxon>
        <taxon>Mucoromycota</taxon>
        <taxon>Glomeromycotina</taxon>
        <taxon>Glomeromycetes</taxon>
        <taxon>Glomerales</taxon>
        <taxon>Glomeraceae</taxon>
        <taxon>Funneliformis</taxon>
    </lineage>
</organism>
<dbReference type="InterPro" id="IPR001452">
    <property type="entry name" value="SH3_domain"/>
</dbReference>
<dbReference type="PANTHER" id="PTHR14167">
    <property type="entry name" value="SH3 DOMAIN-CONTAINING"/>
    <property type="match status" value="1"/>
</dbReference>
<protein>
    <submittedName>
        <fullName evidence="5">16641_t:CDS:1</fullName>
    </submittedName>
</protein>
<dbReference type="PRINTS" id="PR00452">
    <property type="entry name" value="SH3DOMAIN"/>
</dbReference>
<comment type="caution">
    <text evidence="5">The sequence shown here is derived from an EMBL/GenBank/DDBJ whole genome shotgun (WGS) entry which is preliminary data.</text>
</comment>
<dbReference type="SMART" id="SM00326">
    <property type="entry name" value="SH3"/>
    <property type="match status" value="1"/>
</dbReference>
<reference evidence="5" key="1">
    <citation type="submission" date="2021-06" db="EMBL/GenBank/DDBJ databases">
        <authorList>
            <person name="Kallberg Y."/>
            <person name="Tangrot J."/>
            <person name="Rosling A."/>
        </authorList>
    </citation>
    <scope>NUCLEOTIDE SEQUENCE</scope>
    <source>
        <strain evidence="5">87-6 pot B 2015</strain>
    </source>
</reference>
<proteinExistence type="predicted"/>
<dbReference type="Pfam" id="PF00018">
    <property type="entry name" value="SH3_1"/>
    <property type="match status" value="1"/>
</dbReference>
<evidence type="ECO:0000313" key="6">
    <source>
        <dbReference type="Proteomes" id="UP000789375"/>
    </source>
</evidence>
<dbReference type="SUPFAM" id="SSF50044">
    <property type="entry name" value="SH3-domain"/>
    <property type="match status" value="1"/>
</dbReference>
<dbReference type="AlphaFoldDB" id="A0A9N9CWC8"/>
<dbReference type="PANTHER" id="PTHR14167:SF116">
    <property type="entry name" value="CAP, ISOFORM AC"/>
    <property type="match status" value="1"/>
</dbReference>
<feature type="domain" description="SH3" evidence="4">
    <location>
        <begin position="144"/>
        <end position="203"/>
    </location>
</feature>
<evidence type="ECO:0000256" key="3">
    <source>
        <dbReference type="SAM" id="MobiDB-lite"/>
    </source>
</evidence>
<evidence type="ECO:0000256" key="1">
    <source>
        <dbReference type="ARBA" id="ARBA00022443"/>
    </source>
</evidence>
<name>A0A9N9CWC8_FUNMO</name>
<accession>A0A9N9CWC8</accession>
<keyword evidence="1 2" id="KW-0728">SH3 domain</keyword>
<dbReference type="Gene3D" id="2.30.30.40">
    <property type="entry name" value="SH3 Domains"/>
    <property type="match status" value="1"/>
</dbReference>
<evidence type="ECO:0000313" key="5">
    <source>
        <dbReference type="EMBL" id="CAG8618568.1"/>
    </source>
</evidence>
<dbReference type="PROSITE" id="PS50002">
    <property type="entry name" value="SH3"/>
    <property type="match status" value="1"/>
</dbReference>
<dbReference type="InterPro" id="IPR036028">
    <property type="entry name" value="SH3-like_dom_sf"/>
</dbReference>
<dbReference type="GO" id="GO:0005737">
    <property type="term" value="C:cytoplasm"/>
    <property type="evidence" value="ECO:0007669"/>
    <property type="project" value="TreeGrafter"/>
</dbReference>
<evidence type="ECO:0000259" key="4">
    <source>
        <dbReference type="PROSITE" id="PS50002"/>
    </source>
</evidence>
<dbReference type="InterPro" id="IPR050384">
    <property type="entry name" value="Endophilin_SH3RF"/>
</dbReference>
<keyword evidence="6" id="KW-1185">Reference proteome</keyword>